<keyword evidence="10" id="KW-0873">Pyrrolidone carboxylic acid</keyword>
<evidence type="ECO:0000256" key="3">
    <source>
        <dbReference type="ARBA" id="ARBA00022448"/>
    </source>
</evidence>
<evidence type="ECO:0000313" key="15">
    <source>
        <dbReference type="RefSeq" id="XP_004372401.1"/>
    </source>
</evidence>
<name>A0A2Y9DD48_TRIMA</name>
<dbReference type="AlphaFoldDB" id="A0A2Y9DD48"/>
<dbReference type="PANTHER" id="PTHR11967:SF2">
    <property type="entry name" value="ALPHA-1-ACID GLYCOPROTEIN 1"/>
    <property type="match status" value="1"/>
</dbReference>
<evidence type="ECO:0000256" key="9">
    <source>
        <dbReference type="PIRSR" id="PIRSR036899-50"/>
    </source>
</evidence>
<evidence type="ECO:0000256" key="8">
    <source>
        <dbReference type="ARBA" id="ARBA00023180"/>
    </source>
</evidence>
<dbReference type="CDD" id="cd19451">
    <property type="entry name" value="lipocalin_AGP-like"/>
    <property type="match status" value="1"/>
</dbReference>
<keyword evidence="8 10" id="KW-0325">Glycoprotein</keyword>
<keyword evidence="6 12" id="KW-0732">Signal</keyword>
<feature type="modified residue" description="Pyrrolidone carboxylic acid" evidence="10">
    <location>
        <position position="19"/>
    </location>
</feature>
<dbReference type="PIRSF" id="PIRSF036899">
    <property type="entry name" value="AGP"/>
    <property type="match status" value="1"/>
</dbReference>
<dbReference type="RefSeq" id="XP_004372401.1">
    <property type="nucleotide sequence ID" value="XM_004372344.2"/>
</dbReference>
<dbReference type="STRING" id="127582.A0A2Y9DD48"/>
<evidence type="ECO:0000256" key="5">
    <source>
        <dbReference type="ARBA" id="ARBA00022525"/>
    </source>
</evidence>
<dbReference type="SUPFAM" id="SSF50814">
    <property type="entry name" value="Lipocalins"/>
    <property type="match status" value="1"/>
</dbReference>
<dbReference type="PRINTS" id="PR00708">
    <property type="entry name" value="A1AGLPROTEIN"/>
</dbReference>
<evidence type="ECO:0000256" key="7">
    <source>
        <dbReference type="ARBA" id="ARBA00023157"/>
    </source>
</evidence>
<dbReference type="FunFam" id="2.40.128.20:FF:000012">
    <property type="entry name" value="Alpha-1-acid glycoprotein 2"/>
    <property type="match status" value="1"/>
</dbReference>
<keyword evidence="3" id="KW-0813">Transport</keyword>
<evidence type="ECO:0000256" key="10">
    <source>
        <dbReference type="PIRSR" id="PIRSR036899-51"/>
    </source>
</evidence>
<dbReference type="GO" id="GO:0005615">
    <property type="term" value="C:extracellular space"/>
    <property type="evidence" value="ECO:0007669"/>
    <property type="project" value="InterPro"/>
</dbReference>
<evidence type="ECO:0000256" key="1">
    <source>
        <dbReference type="ARBA" id="ARBA00004613"/>
    </source>
</evidence>
<feature type="domain" description="Lipocalin/cytosolic fatty-acid binding" evidence="13">
    <location>
        <begin position="40"/>
        <end position="178"/>
    </location>
</feature>
<dbReference type="PANTHER" id="PTHR11967">
    <property type="entry name" value="ALPHA-1-ACID GLYCOPROTEIN"/>
    <property type="match status" value="1"/>
</dbReference>
<keyword evidence="14" id="KW-1185">Reference proteome</keyword>
<dbReference type="Gene3D" id="2.40.128.20">
    <property type="match status" value="1"/>
</dbReference>
<dbReference type="InterPro" id="IPR012674">
    <property type="entry name" value="Calycin"/>
</dbReference>
<feature type="chain" id="PRO_5016012922" evidence="12">
    <location>
        <begin position="19"/>
        <end position="208"/>
    </location>
</feature>
<evidence type="ECO:0000256" key="4">
    <source>
        <dbReference type="ARBA" id="ARBA00022486"/>
    </source>
</evidence>
<feature type="disulfide bond" evidence="9">
    <location>
        <begin position="90"/>
        <end position="183"/>
    </location>
</feature>
<dbReference type="FunCoup" id="A0A2Y9DD48">
    <property type="interactions" value="193"/>
</dbReference>
<proteinExistence type="inferred from homology"/>
<feature type="signal peptide" evidence="12">
    <location>
        <begin position="1"/>
        <end position="18"/>
    </location>
</feature>
<feature type="compositionally biased region" description="Basic and acidic residues" evidence="11">
    <location>
        <begin position="185"/>
        <end position="199"/>
    </location>
</feature>
<keyword evidence="4" id="KW-0011">Acute phase</keyword>
<evidence type="ECO:0000256" key="12">
    <source>
        <dbReference type="SAM" id="SignalP"/>
    </source>
</evidence>
<reference evidence="15" key="1">
    <citation type="submission" date="2025-08" db="UniProtKB">
        <authorList>
            <consortium name="RefSeq"/>
        </authorList>
    </citation>
    <scope>IDENTIFICATION</scope>
</reference>
<comment type="similarity">
    <text evidence="2">Belongs to the calycin superfamily. Lipocalin family.</text>
</comment>
<evidence type="ECO:0000256" key="6">
    <source>
        <dbReference type="ARBA" id="ARBA00022729"/>
    </source>
</evidence>
<keyword evidence="7 9" id="KW-1015">Disulfide bond</keyword>
<organism evidence="14 15">
    <name type="scientific">Trichechus manatus latirostris</name>
    <name type="common">Florida manatee</name>
    <dbReference type="NCBI Taxonomy" id="127582"/>
    <lineage>
        <taxon>Eukaryota</taxon>
        <taxon>Metazoa</taxon>
        <taxon>Chordata</taxon>
        <taxon>Craniata</taxon>
        <taxon>Vertebrata</taxon>
        <taxon>Euteleostomi</taxon>
        <taxon>Mammalia</taxon>
        <taxon>Eutheria</taxon>
        <taxon>Afrotheria</taxon>
        <taxon>Sirenia</taxon>
        <taxon>Trichechidae</taxon>
        <taxon>Trichechus</taxon>
    </lineage>
</organism>
<dbReference type="Pfam" id="PF00061">
    <property type="entry name" value="Lipocalin"/>
    <property type="match status" value="1"/>
</dbReference>
<evidence type="ECO:0000313" key="14">
    <source>
        <dbReference type="Proteomes" id="UP000248480"/>
    </source>
</evidence>
<evidence type="ECO:0000256" key="11">
    <source>
        <dbReference type="SAM" id="MobiDB-lite"/>
    </source>
</evidence>
<dbReference type="OrthoDB" id="9448848at2759"/>
<dbReference type="InterPro" id="IPR000566">
    <property type="entry name" value="Lipocln_cytosolic_FA-bd_dom"/>
</dbReference>
<protein>
    <submittedName>
        <fullName evidence="15">Alpha-1-acid glycoprotein 2</fullName>
    </submittedName>
</protein>
<dbReference type="GeneID" id="101345091"/>
<dbReference type="GO" id="GO:0006953">
    <property type="term" value="P:acute-phase response"/>
    <property type="evidence" value="ECO:0007669"/>
    <property type="project" value="UniProtKB-KW"/>
</dbReference>
<feature type="disulfide bond" evidence="9">
    <location>
        <begin position="23"/>
        <end position="165"/>
    </location>
</feature>
<dbReference type="KEGG" id="tmu:101345091"/>
<comment type="subcellular location">
    <subcellularLocation>
        <location evidence="1">Secreted</location>
    </subcellularLocation>
</comment>
<dbReference type="GO" id="GO:0002682">
    <property type="term" value="P:regulation of immune system process"/>
    <property type="evidence" value="ECO:0007669"/>
    <property type="project" value="InterPro"/>
</dbReference>
<feature type="region of interest" description="Disordered" evidence="11">
    <location>
        <begin position="185"/>
        <end position="208"/>
    </location>
</feature>
<gene>
    <name evidence="15" type="primary">LOC101345091</name>
</gene>
<evidence type="ECO:0000259" key="13">
    <source>
        <dbReference type="Pfam" id="PF00061"/>
    </source>
</evidence>
<evidence type="ECO:0000256" key="2">
    <source>
        <dbReference type="ARBA" id="ARBA00006889"/>
    </source>
</evidence>
<dbReference type="InterPro" id="IPR001500">
    <property type="entry name" value="A1A_glycop"/>
</dbReference>
<dbReference type="Proteomes" id="UP000248480">
    <property type="component" value="Unplaced"/>
</dbReference>
<accession>A0A2Y9DD48</accession>
<keyword evidence="5" id="KW-0964">Secreted</keyword>
<sequence length="208" mass="24069">MALPWALAVLSLLPLLDAQDPACAILKPAPVTNAMLERLSGKWFYIAAVFRHPEYNQSARQIQATFFYFTPNITEDVILLREYQTTGGQCVYNSSYLQVQRENGTLSRYEWGTEHFAYVLLTKDPKTFMFSYYPEDELNRGLSFYADKQEVTEEQLREFHEALKCMGLRETEILYTDGKKDLCGPLEKQHEEERKKENKGSQVDTELG</sequence>
<dbReference type="InParanoid" id="A0A2Y9DD48"/>